<keyword evidence="4 7" id="KW-0067">ATP-binding</keyword>
<gene>
    <name evidence="9" type="ORF">PBRA_003031</name>
    <name evidence="10" type="ORF">PLBR_LOCUS2720</name>
</gene>
<organism evidence="9 11">
    <name type="scientific">Plasmodiophora brassicae</name>
    <name type="common">Clubroot disease agent</name>
    <dbReference type="NCBI Taxonomy" id="37360"/>
    <lineage>
        <taxon>Eukaryota</taxon>
        <taxon>Sar</taxon>
        <taxon>Rhizaria</taxon>
        <taxon>Endomyxa</taxon>
        <taxon>Phytomyxea</taxon>
        <taxon>Plasmodiophorida</taxon>
        <taxon>Plasmodiophoridae</taxon>
        <taxon>Plasmodiophora</taxon>
    </lineage>
</organism>
<comment type="subcellular location">
    <subcellularLocation>
        <location evidence="7">Mitochondrion</location>
    </subcellularLocation>
</comment>
<dbReference type="InterPro" id="IPR036928">
    <property type="entry name" value="AS_sf"/>
</dbReference>
<evidence type="ECO:0000256" key="2">
    <source>
        <dbReference type="ARBA" id="ARBA00022598"/>
    </source>
</evidence>
<evidence type="ECO:0000313" key="10">
    <source>
        <dbReference type="EMBL" id="SPQ95505.1"/>
    </source>
</evidence>
<dbReference type="GO" id="GO:0032543">
    <property type="term" value="P:mitochondrial translation"/>
    <property type="evidence" value="ECO:0007669"/>
    <property type="project" value="UniProtKB-UniRule"/>
</dbReference>
<feature type="active site" description="Acyl-ester intermediate" evidence="7">
    <location>
        <position position="139"/>
    </location>
</feature>
<dbReference type="SUPFAM" id="SSF75304">
    <property type="entry name" value="Amidase signature (AS) enzymes"/>
    <property type="match status" value="1"/>
</dbReference>
<evidence type="ECO:0000259" key="8">
    <source>
        <dbReference type="Pfam" id="PF01425"/>
    </source>
</evidence>
<dbReference type="Pfam" id="PF01425">
    <property type="entry name" value="Amidase"/>
    <property type="match status" value="1"/>
</dbReference>
<evidence type="ECO:0000256" key="1">
    <source>
        <dbReference type="ARBA" id="ARBA00008069"/>
    </source>
</evidence>
<evidence type="ECO:0000256" key="6">
    <source>
        <dbReference type="ARBA" id="ARBA00047407"/>
    </source>
</evidence>
<dbReference type="GO" id="GO:0070681">
    <property type="term" value="P:glutaminyl-tRNAGln biosynthesis via transamidation"/>
    <property type="evidence" value="ECO:0007669"/>
    <property type="project" value="UniProtKB-UniRule"/>
</dbReference>
<name>A0A0G4J7N4_PLABS</name>
<dbReference type="InterPro" id="IPR023631">
    <property type="entry name" value="Amidase_dom"/>
</dbReference>
<proteinExistence type="inferred from homology"/>
<dbReference type="HAMAP" id="MF_00120">
    <property type="entry name" value="GatA"/>
    <property type="match status" value="1"/>
</dbReference>
<dbReference type="OMA" id="QPASYCG"/>
<keyword evidence="7 10" id="KW-0496">Mitochondrion</keyword>
<dbReference type="PROSITE" id="PS00571">
    <property type="entry name" value="AMIDASES"/>
    <property type="match status" value="1"/>
</dbReference>
<dbReference type="Proteomes" id="UP000290189">
    <property type="component" value="Unassembled WGS sequence"/>
</dbReference>
<dbReference type="InterPro" id="IPR020556">
    <property type="entry name" value="Amidase_CS"/>
</dbReference>
<evidence type="ECO:0000256" key="5">
    <source>
        <dbReference type="ARBA" id="ARBA00022917"/>
    </source>
</evidence>
<keyword evidence="11" id="KW-1185">Reference proteome</keyword>
<dbReference type="OrthoDB" id="421993at2759"/>
<dbReference type="Proteomes" id="UP000039324">
    <property type="component" value="Unassembled WGS sequence"/>
</dbReference>
<dbReference type="GO" id="GO:0005739">
    <property type="term" value="C:mitochondrion"/>
    <property type="evidence" value="ECO:0007669"/>
    <property type="project" value="UniProtKB-SubCell"/>
</dbReference>
<evidence type="ECO:0000313" key="11">
    <source>
        <dbReference type="Proteomes" id="UP000039324"/>
    </source>
</evidence>
<keyword evidence="2 7" id="KW-0436">Ligase</keyword>
<feature type="active site" description="Charge relay system" evidence="7">
    <location>
        <position position="115"/>
    </location>
</feature>
<reference evidence="10 12" key="2">
    <citation type="submission" date="2018-03" db="EMBL/GenBank/DDBJ databases">
        <authorList>
            <person name="Fogelqvist J."/>
        </authorList>
    </citation>
    <scope>NUCLEOTIDE SEQUENCE [LARGE SCALE GENOMIC DNA]</scope>
</reference>
<dbReference type="STRING" id="37360.A0A0G4J7N4"/>
<geneLocation type="mitochondrion" evidence="10"/>
<dbReference type="GO" id="GO:0030956">
    <property type="term" value="C:glutamyl-tRNA(Gln) amidotransferase complex"/>
    <property type="evidence" value="ECO:0007669"/>
    <property type="project" value="UniProtKB-UniRule"/>
</dbReference>
<comment type="function">
    <text evidence="7">Allows the formation of correctly charged Gln-tRNA(Gln) through the transamidation of misacylated Glu-tRNA(Gln) in the mitochondria. The reaction takes place in the presence of glutamine and ATP through an activated gamma-phospho-Glu-tRNA(Gln).</text>
</comment>
<dbReference type="InterPro" id="IPR000120">
    <property type="entry name" value="Amidase"/>
</dbReference>
<dbReference type="AlphaFoldDB" id="A0A0G4J7N4"/>
<dbReference type="PANTHER" id="PTHR11895:SF7">
    <property type="entry name" value="GLUTAMYL-TRNA(GLN) AMIDOTRANSFERASE SUBUNIT A, MITOCHONDRIAL"/>
    <property type="match status" value="1"/>
</dbReference>
<feature type="active site" description="Charge relay system" evidence="7">
    <location>
        <position position="45"/>
    </location>
</feature>
<evidence type="ECO:0000256" key="7">
    <source>
        <dbReference type="HAMAP-Rule" id="MF_03150"/>
    </source>
</evidence>
<evidence type="ECO:0000313" key="9">
    <source>
        <dbReference type="EMBL" id="CEP03271.1"/>
    </source>
</evidence>
<dbReference type="GO" id="GO:0050567">
    <property type="term" value="F:glutaminyl-tRNA synthase (glutamine-hydrolyzing) activity"/>
    <property type="evidence" value="ECO:0007669"/>
    <property type="project" value="UniProtKB-UniRule"/>
</dbReference>
<dbReference type="EMBL" id="OVEO01000004">
    <property type="protein sequence ID" value="SPQ95505.1"/>
    <property type="molecule type" value="Genomic_DNA"/>
</dbReference>
<reference evidence="9 11" key="1">
    <citation type="submission" date="2015-02" db="EMBL/GenBank/DDBJ databases">
        <authorList>
            <person name="Chooi Y.-H."/>
        </authorList>
    </citation>
    <scope>NUCLEOTIDE SEQUENCE [LARGE SCALE GENOMIC DNA]</scope>
    <source>
        <strain evidence="9">E3</strain>
    </source>
</reference>
<comment type="subunit">
    <text evidence="7">Subunit of the heterotrimeric GatCAB amidotransferase (AdT) complex, composed of A, B and C subunits.</text>
</comment>
<dbReference type="InterPro" id="IPR004412">
    <property type="entry name" value="GatA"/>
</dbReference>
<dbReference type="Gene3D" id="3.90.1300.10">
    <property type="entry name" value="Amidase signature (AS) domain"/>
    <property type="match status" value="1"/>
</dbReference>
<comment type="catalytic activity">
    <reaction evidence="6 7">
        <text>L-glutamyl-tRNA(Gln) + L-glutamine + ATP + H2O = L-glutaminyl-tRNA(Gln) + L-glutamate + ADP + phosphate + H(+)</text>
        <dbReference type="Rhea" id="RHEA:17521"/>
        <dbReference type="Rhea" id="RHEA-COMP:9681"/>
        <dbReference type="Rhea" id="RHEA-COMP:9684"/>
        <dbReference type="ChEBI" id="CHEBI:15377"/>
        <dbReference type="ChEBI" id="CHEBI:15378"/>
        <dbReference type="ChEBI" id="CHEBI:29985"/>
        <dbReference type="ChEBI" id="CHEBI:30616"/>
        <dbReference type="ChEBI" id="CHEBI:43474"/>
        <dbReference type="ChEBI" id="CHEBI:58359"/>
        <dbReference type="ChEBI" id="CHEBI:78520"/>
        <dbReference type="ChEBI" id="CHEBI:78521"/>
        <dbReference type="ChEBI" id="CHEBI:456216"/>
        <dbReference type="EC" id="6.3.5.7"/>
    </reaction>
</comment>
<sequence>MVAVPFACTDRRCGPWPVRAASGNGVAAPSSTMSGRLRGLPIAVKDNFCVRGWPCTAGSGVLQGFKPNYDAFVVERLRAAGCEFTGKAEMDEFGMGSFNPAVTNPWSPLVTAGGSSGGSAAAVASGAAFAALGSDTGGSVRLPASFCGVVGMKPTYGRLSRWGLVAYASSLDCPGILATSVEETARVLEVIDGFDPRDPNAVKCEPFDAGRALAANGDRLDGITVGIPDEFNVEELTADVRQAWQTAVDWAIGAGARVVRVSMPAVRYSLPAYYIIVPAEAASNLSRYDGTRFGRSEVVYDDQKEPAFHSLSDLITKNRTIGFGDEVKRRIMIGTFVLSSVHYSAFFKQAQRVRAWIMQDFQRAFQSGVDVLLTPTAISDAPLRADLERSMKDDPMSSYFHDAMTVPSSLAGLPSVSVPCSLSSSGLPLGLQIIGNAFQEETVLGVASVIERRAQFQRPAAMMSPRIN</sequence>
<protein>
    <recommendedName>
        <fullName evidence="7">Glutamyl-tRNA(Gln) amidotransferase subunit A, mitochondrial</fullName>
        <shortName evidence="7">Glu-AdT subunit A</shortName>
        <ecNumber evidence="7">6.3.5.7</ecNumber>
    </recommendedName>
</protein>
<dbReference type="PANTHER" id="PTHR11895">
    <property type="entry name" value="TRANSAMIDASE"/>
    <property type="match status" value="1"/>
</dbReference>
<dbReference type="EC" id="6.3.5.7" evidence="7"/>
<keyword evidence="5 7" id="KW-0648">Protein biosynthesis</keyword>
<dbReference type="EMBL" id="CDSF01000144">
    <property type="protein sequence ID" value="CEP03271.1"/>
    <property type="molecule type" value="Genomic_DNA"/>
</dbReference>
<dbReference type="GO" id="GO:0005524">
    <property type="term" value="F:ATP binding"/>
    <property type="evidence" value="ECO:0007669"/>
    <property type="project" value="UniProtKB-KW"/>
</dbReference>
<comment type="similarity">
    <text evidence="1 7">Belongs to the amidase family. GatA subfamily.</text>
</comment>
<evidence type="ECO:0000313" key="12">
    <source>
        <dbReference type="Proteomes" id="UP000290189"/>
    </source>
</evidence>
<keyword evidence="3 7" id="KW-0547">Nucleotide-binding</keyword>
<feature type="domain" description="Amidase" evidence="8">
    <location>
        <begin position="31"/>
        <end position="444"/>
    </location>
</feature>
<evidence type="ECO:0000256" key="4">
    <source>
        <dbReference type="ARBA" id="ARBA00022840"/>
    </source>
</evidence>
<accession>A0A0G4J7N4</accession>
<evidence type="ECO:0000256" key="3">
    <source>
        <dbReference type="ARBA" id="ARBA00022741"/>
    </source>
</evidence>